<dbReference type="NCBIfam" id="NF008268">
    <property type="entry name" value="PRK11040.1"/>
    <property type="match status" value="1"/>
</dbReference>
<dbReference type="PANTHER" id="PTHR43421:SF1">
    <property type="entry name" value="METALLOPROTEASE PMBA"/>
    <property type="match status" value="1"/>
</dbReference>
<dbReference type="GO" id="GO:0006508">
    <property type="term" value="P:proteolysis"/>
    <property type="evidence" value="ECO:0007669"/>
    <property type="project" value="InterPro"/>
</dbReference>
<feature type="domain" description="Metalloprotease TldD/E N-terminal" evidence="1">
    <location>
        <begin position="39"/>
        <end position="100"/>
    </location>
</feature>
<dbReference type="InterPro" id="IPR047657">
    <property type="entry name" value="PmbA"/>
</dbReference>
<evidence type="ECO:0000313" key="4">
    <source>
        <dbReference type="EMBL" id="SUZ50160.1"/>
    </source>
</evidence>
<dbReference type="Pfam" id="PF01523">
    <property type="entry name" value="PmbA_TldD_1st"/>
    <property type="match status" value="1"/>
</dbReference>
<name>A0A381N6A2_9ZZZZ</name>
<dbReference type="GO" id="GO:0005829">
    <property type="term" value="C:cytosol"/>
    <property type="evidence" value="ECO:0007669"/>
    <property type="project" value="TreeGrafter"/>
</dbReference>
<feature type="domain" description="Metalloprotease TldD/E central" evidence="3">
    <location>
        <begin position="132"/>
        <end position="238"/>
    </location>
</feature>
<dbReference type="Gene3D" id="3.30.2290.10">
    <property type="entry name" value="PmbA/TldD superfamily"/>
    <property type="match status" value="1"/>
</dbReference>
<dbReference type="Pfam" id="PF19289">
    <property type="entry name" value="PmbA_TldD_3rd"/>
    <property type="match status" value="1"/>
</dbReference>
<organism evidence="4">
    <name type="scientific">marine metagenome</name>
    <dbReference type="NCBI Taxonomy" id="408172"/>
    <lineage>
        <taxon>unclassified sequences</taxon>
        <taxon>metagenomes</taxon>
        <taxon>ecological metagenomes</taxon>
    </lineage>
</organism>
<dbReference type="InterPro" id="IPR045570">
    <property type="entry name" value="Metalloprtase-TldD/E_cen_dom"/>
</dbReference>
<accession>A0A381N6A2</accession>
<dbReference type="AlphaFoldDB" id="A0A381N6A2"/>
<dbReference type="InterPro" id="IPR045569">
    <property type="entry name" value="Metalloprtase-TldD/E_C"/>
</dbReference>
<evidence type="ECO:0008006" key="5">
    <source>
        <dbReference type="Google" id="ProtNLM"/>
    </source>
</evidence>
<dbReference type="Pfam" id="PF19290">
    <property type="entry name" value="PmbA_TldD_2nd"/>
    <property type="match status" value="1"/>
</dbReference>
<gene>
    <name evidence="4" type="ORF">METZ01_LOCUS3014</name>
</gene>
<dbReference type="EMBL" id="UINC01000155">
    <property type="protein sequence ID" value="SUZ50160.1"/>
    <property type="molecule type" value="Genomic_DNA"/>
</dbReference>
<evidence type="ECO:0000259" key="1">
    <source>
        <dbReference type="Pfam" id="PF01523"/>
    </source>
</evidence>
<dbReference type="SUPFAM" id="SSF111283">
    <property type="entry name" value="Putative modulator of DNA gyrase, PmbA/TldD"/>
    <property type="match status" value="1"/>
</dbReference>
<dbReference type="InterPro" id="IPR036059">
    <property type="entry name" value="TldD/PmbA_sf"/>
</dbReference>
<dbReference type="GO" id="GO:0008237">
    <property type="term" value="F:metallopeptidase activity"/>
    <property type="evidence" value="ECO:0007669"/>
    <property type="project" value="InterPro"/>
</dbReference>
<proteinExistence type="predicted"/>
<dbReference type="InterPro" id="IPR035068">
    <property type="entry name" value="TldD/PmbA_N"/>
</dbReference>
<protein>
    <recommendedName>
        <fullName evidence="5">Metalloprotease PmbA</fullName>
    </recommendedName>
</protein>
<evidence type="ECO:0000259" key="2">
    <source>
        <dbReference type="Pfam" id="PF19289"/>
    </source>
</evidence>
<dbReference type="PANTHER" id="PTHR43421">
    <property type="entry name" value="METALLOPROTEASE PMBA"/>
    <property type="match status" value="1"/>
</dbReference>
<reference evidence="4" key="1">
    <citation type="submission" date="2018-05" db="EMBL/GenBank/DDBJ databases">
        <authorList>
            <person name="Lanie J.A."/>
            <person name="Ng W.-L."/>
            <person name="Kazmierczak K.M."/>
            <person name="Andrzejewski T.M."/>
            <person name="Davidsen T.M."/>
            <person name="Wayne K.J."/>
            <person name="Tettelin H."/>
            <person name="Glass J.I."/>
            <person name="Rusch D."/>
            <person name="Podicherti R."/>
            <person name="Tsui H.-C.T."/>
            <person name="Winkler M.E."/>
        </authorList>
    </citation>
    <scope>NUCLEOTIDE SEQUENCE</scope>
</reference>
<feature type="domain" description="Metalloprotease TldD/E C-terminal" evidence="2">
    <location>
        <begin position="246"/>
        <end position="453"/>
    </location>
</feature>
<sequence length="454" mass="49337">MKKLEKQNQIQLIEPKQKDLTNILEFLLSEAKKKGVDQAEVAATHSTGLSVTARLGDTEVLEYANDRGVGITIYNGMRKGNASTSDFSISALQETLEKACVFAKHTAADKFSGLADPDNLASSPFPNLDCKHKWDLSVDEAINMAINCEEIALTFDPRISNSEGASVTTRVTAKAYGNTHGFLDCYTTTNHSISCVVVGHSSDEMQRDYWYSSARDSKDLDSLRQIGKKAAKRTLNRLGAKKIKTTNAPVVFSPELARGFLGHAIAAITGSAQYRKSSFLLDAVGKQIFPEFLQIQERPHIKKGMASKVYDAEGVATNDRELVVDGILQEYVLSSYSARRLGLKTTGNAGGTHNLVVPGNVSGKKEIIKTLSRGFLVQELIGQGVNGVTGDYSRGAVGYWIEDGQVSYPVHEVTIAGNLLDLYKRISMVGNDQDVRGGFRCGSLLVDDMKIAGT</sequence>
<evidence type="ECO:0000259" key="3">
    <source>
        <dbReference type="Pfam" id="PF19290"/>
    </source>
</evidence>
<dbReference type="InterPro" id="IPR002510">
    <property type="entry name" value="Metalloprtase-TldD/E_N"/>
</dbReference>